<dbReference type="Gene3D" id="1.20.120.450">
    <property type="entry name" value="dinb family like domain"/>
    <property type="match status" value="1"/>
</dbReference>
<name>A0A7T4PN06_9ACTN</name>
<dbReference type="InterPro" id="IPR007061">
    <property type="entry name" value="MST-like"/>
</dbReference>
<proteinExistence type="predicted"/>
<evidence type="ECO:0000313" key="3">
    <source>
        <dbReference type="Proteomes" id="UP000596130"/>
    </source>
</evidence>
<reference evidence="2 3" key="1">
    <citation type="submission" date="2020-12" db="EMBL/GenBank/DDBJ databases">
        <title>Identification and biosynthesis of polyene macrolides produced by Streptomyces alfalfae Men-myco-93-63.</title>
        <authorList>
            <person name="Liu D."/>
            <person name="Li Y."/>
            <person name="Liu L."/>
            <person name="Han X."/>
            <person name="Shen F."/>
        </authorList>
    </citation>
    <scope>NUCLEOTIDE SEQUENCE [LARGE SCALE GENOMIC DNA]</scope>
    <source>
        <strain evidence="2 3">Men-myco-93-63</strain>
    </source>
</reference>
<accession>A0A7T4PN06</accession>
<dbReference type="AlphaFoldDB" id="A0A7T4PN06"/>
<organism evidence="2 3">
    <name type="scientific">Streptomyces alfalfae</name>
    <dbReference type="NCBI Taxonomy" id="1642299"/>
    <lineage>
        <taxon>Bacteria</taxon>
        <taxon>Bacillati</taxon>
        <taxon>Actinomycetota</taxon>
        <taxon>Actinomycetes</taxon>
        <taxon>Kitasatosporales</taxon>
        <taxon>Streptomycetaceae</taxon>
        <taxon>Streptomyces</taxon>
    </lineage>
</organism>
<dbReference type="EMBL" id="CP065959">
    <property type="protein sequence ID" value="QQC93221.1"/>
    <property type="molecule type" value="Genomic_DNA"/>
</dbReference>
<gene>
    <name evidence="2" type="ORF">I8755_36490</name>
</gene>
<dbReference type="InterPro" id="IPR034660">
    <property type="entry name" value="DinB/YfiT-like"/>
</dbReference>
<dbReference type="Proteomes" id="UP000596130">
    <property type="component" value="Chromosome"/>
</dbReference>
<dbReference type="Pfam" id="PF04978">
    <property type="entry name" value="MST"/>
    <property type="match status" value="1"/>
</dbReference>
<feature type="region of interest" description="Disordered" evidence="1">
    <location>
        <begin position="153"/>
        <end position="172"/>
    </location>
</feature>
<sequence>MSRARAQTTGPPRADGGEKATLRDCLDSLRGAIAGKVTGVPEPRVRTAGVASGTSLLGLLRHLAYVERFYFLGEDVADWPGTMRPSPEDTVDSVLADYREAARRADAVIDACEDLTGPAPRPPRRGRVPTMRWVLTHMIEETARHAGHADILREQIDGSTGRSPAATAVALP</sequence>
<dbReference type="RefSeq" id="WP_198504719.1">
    <property type="nucleotide sequence ID" value="NZ_CP065959.1"/>
</dbReference>
<evidence type="ECO:0000256" key="1">
    <source>
        <dbReference type="SAM" id="MobiDB-lite"/>
    </source>
</evidence>
<evidence type="ECO:0000313" key="2">
    <source>
        <dbReference type="EMBL" id="QQC93221.1"/>
    </source>
</evidence>
<dbReference type="SUPFAM" id="SSF109854">
    <property type="entry name" value="DinB/YfiT-like putative metalloenzymes"/>
    <property type="match status" value="1"/>
</dbReference>
<protein>
    <submittedName>
        <fullName evidence="2">DinB family protein</fullName>
    </submittedName>
</protein>